<keyword evidence="3" id="KW-1185">Reference proteome</keyword>
<gene>
    <name evidence="2" type="ORF">HCU67_09425</name>
</gene>
<dbReference type="RefSeq" id="WP_168552379.1">
    <property type="nucleotide sequence ID" value="NZ_JAAWWL010000002.1"/>
</dbReference>
<evidence type="ECO:0000256" key="1">
    <source>
        <dbReference type="SAM" id="Phobius"/>
    </source>
</evidence>
<name>A0ABX1GTC4_9FLAO</name>
<evidence type="ECO:0008006" key="4">
    <source>
        <dbReference type="Google" id="ProtNLM"/>
    </source>
</evidence>
<comment type="caution">
    <text evidence="2">The sequence shown here is derived from an EMBL/GenBank/DDBJ whole genome shotgun (WGS) entry which is preliminary data.</text>
</comment>
<keyword evidence="1" id="KW-1133">Transmembrane helix</keyword>
<sequence>MGGEGSMMHAIKSLKQNRNLLKRRKQKTKDDVYGVAVKTKLNLKQSTPADVLKVKRQMQEYNRQLRVKGFIAGILVFMIIVLVTAYISSQL</sequence>
<evidence type="ECO:0000313" key="3">
    <source>
        <dbReference type="Proteomes" id="UP000718451"/>
    </source>
</evidence>
<protein>
    <recommendedName>
        <fullName evidence="4">Riboflavin synthase subunit beta</fullName>
    </recommendedName>
</protein>
<accession>A0ABX1GTC4</accession>
<feature type="transmembrane region" description="Helical" evidence="1">
    <location>
        <begin position="65"/>
        <end position="87"/>
    </location>
</feature>
<keyword evidence="1" id="KW-0472">Membrane</keyword>
<dbReference type="EMBL" id="JAAWWL010000002">
    <property type="protein sequence ID" value="NKI32160.1"/>
    <property type="molecule type" value="Genomic_DNA"/>
</dbReference>
<dbReference type="Proteomes" id="UP000718451">
    <property type="component" value="Unassembled WGS sequence"/>
</dbReference>
<keyword evidence="1" id="KW-0812">Transmembrane</keyword>
<evidence type="ECO:0000313" key="2">
    <source>
        <dbReference type="EMBL" id="NKI32160.1"/>
    </source>
</evidence>
<proteinExistence type="predicted"/>
<reference evidence="2 3" key="1">
    <citation type="submission" date="2020-04" db="EMBL/GenBank/DDBJ databases">
        <authorList>
            <person name="Yoon J."/>
        </authorList>
    </citation>
    <scope>NUCLEOTIDE SEQUENCE [LARGE SCALE GENOMIC DNA]</scope>
    <source>
        <strain evidence="2 3">DJ-13</strain>
    </source>
</reference>
<organism evidence="2 3">
    <name type="scientific">Croceivirga thetidis</name>
    <dbReference type="NCBI Taxonomy" id="2721623"/>
    <lineage>
        <taxon>Bacteria</taxon>
        <taxon>Pseudomonadati</taxon>
        <taxon>Bacteroidota</taxon>
        <taxon>Flavobacteriia</taxon>
        <taxon>Flavobacteriales</taxon>
        <taxon>Flavobacteriaceae</taxon>
        <taxon>Croceivirga</taxon>
    </lineage>
</organism>